<dbReference type="EMBL" id="KN818234">
    <property type="protein sequence ID" value="KIL66803.1"/>
    <property type="molecule type" value="Genomic_DNA"/>
</dbReference>
<dbReference type="AlphaFoldDB" id="A0A0C2XD91"/>
<proteinExistence type="predicted"/>
<evidence type="ECO:0000313" key="1">
    <source>
        <dbReference type="EMBL" id="KIL66803.1"/>
    </source>
</evidence>
<gene>
    <name evidence="1" type="ORF">M378DRAFT_160311</name>
</gene>
<dbReference type="InParanoid" id="A0A0C2XD91"/>
<sequence length="103" mass="11764">MNVSVRITRDPVSPRWMMSYCIIRLDLVPTVQASWSTDLHDNPAGSLYYRLPWSAAWKLTATIVNHAEDNSRVQTHPMPAWELTTPCSYLAVEELPVKLSYCV</sequence>
<organism evidence="1 2">
    <name type="scientific">Amanita muscaria (strain Koide BX008)</name>
    <dbReference type="NCBI Taxonomy" id="946122"/>
    <lineage>
        <taxon>Eukaryota</taxon>
        <taxon>Fungi</taxon>
        <taxon>Dikarya</taxon>
        <taxon>Basidiomycota</taxon>
        <taxon>Agaricomycotina</taxon>
        <taxon>Agaricomycetes</taxon>
        <taxon>Agaricomycetidae</taxon>
        <taxon>Agaricales</taxon>
        <taxon>Pluteineae</taxon>
        <taxon>Amanitaceae</taxon>
        <taxon>Amanita</taxon>
    </lineage>
</organism>
<evidence type="ECO:0000313" key="2">
    <source>
        <dbReference type="Proteomes" id="UP000054549"/>
    </source>
</evidence>
<dbReference type="HOGENOM" id="CLU_2263056_0_0_1"/>
<protein>
    <submittedName>
        <fullName evidence="1">Uncharacterized protein</fullName>
    </submittedName>
</protein>
<reference evidence="1 2" key="1">
    <citation type="submission" date="2014-04" db="EMBL/GenBank/DDBJ databases">
        <title>Evolutionary Origins and Diversification of the Mycorrhizal Mutualists.</title>
        <authorList>
            <consortium name="DOE Joint Genome Institute"/>
            <consortium name="Mycorrhizal Genomics Consortium"/>
            <person name="Kohler A."/>
            <person name="Kuo A."/>
            <person name="Nagy L.G."/>
            <person name="Floudas D."/>
            <person name="Copeland A."/>
            <person name="Barry K.W."/>
            <person name="Cichocki N."/>
            <person name="Veneault-Fourrey C."/>
            <person name="LaButti K."/>
            <person name="Lindquist E.A."/>
            <person name="Lipzen A."/>
            <person name="Lundell T."/>
            <person name="Morin E."/>
            <person name="Murat C."/>
            <person name="Riley R."/>
            <person name="Ohm R."/>
            <person name="Sun H."/>
            <person name="Tunlid A."/>
            <person name="Henrissat B."/>
            <person name="Grigoriev I.V."/>
            <person name="Hibbett D.S."/>
            <person name="Martin F."/>
        </authorList>
    </citation>
    <scope>NUCLEOTIDE SEQUENCE [LARGE SCALE GENOMIC DNA]</scope>
    <source>
        <strain evidence="1 2">Koide BX008</strain>
    </source>
</reference>
<dbReference type="Proteomes" id="UP000054549">
    <property type="component" value="Unassembled WGS sequence"/>
</dbReference>
<accession>A0A0C2XD91</accession>
<keyword evidence="2" id="KW-1185">Reference proteome</keyword>
<name>A0A0C2XD91_AMAMK</name>